<reference evidence="3" key="2">
    <citation type="journal article" date="2023" name="Science">
        <title>Genomic signatures of disease resistance in endangered staghorn corals.</title>
        <authorList>
            <person name="Vollmer S.V."/>
            <person name="Selwyn J.D."/>
            <person name="Despard B.A."/>
            <person name="Roesel C.L."/>
        </authorList>
    </citation>
    <scope>NUCLEOTIDE SEQUENCE</scope>
    <source>
        <strain evidence="3">K2</strain>
    </source>
</reference>
<evidence type="ECO:0000256" key="2">
    <source>
        <dbReference type="SAM" id="MobiDB-lite"/>
    </source>
</evidence>
<sequence>MSDSKELCHKAMAHESKKNTKYIVDISNSNINTLVIGDGNIIRNILPSQQKAGTSAAPIAANQNGESRGKKRQKQSKIRFPQRKFGRASRTVVKEDNEYVNVERPVPPNSSDDVEKGIFTILNLLHPLRDSGKRQEFNNVAENLLLENQENLTLNILITLEKSVVESYHNKIEKAEEMVNKALEILEKSKVKAIDATSYLYLVTMAHIHLTGFYRRQNKHGKAEEAINIGYQNSTGLNSRFLKALLFYEKASNSTKYISSIPNGPARNEHFASAKDLMEQCITVSTDLDNNGGIYIRKHHFCHLKLALMALNCRTHAARGQIPSAECIKEATNCLKEVDKKYAAQISEGQQIQFLIAKADLSFRQQNYQVAQDNCKHALALAEKCGFRLEISGIEDRLADIATLIDKKESMDLEFHLSEEGHADSLSSSTSPSKKNSPYSTSSEMDIE</sequence>
<dbReference type="AlphaFoldDB" id="A0AAD9V534"/>
<keyword evidence="4" id="KW-1185">Reference proteome</keyword>
<gene>
    <name evidence="3" type="ORF">P5673_015962</name>
</gene>
<feature type="coiled-coil region" evidence="1">
    <location>
        <begin position="165"/>
        <end position="192"/>
    </location>
</feature>
<organism evidence="3 4">
    <name type="scientific">Acropora cervicornis</name>
    <name type="common">Staghorn coral</name>
    <dbReference type="NCBI Taxonomy" id="6130"/>
    <lineage>
        <taxon>Eukaryota</taxon>
        <taxon>Metazoa</taxon>
        <taxon>Cnidaria</taxon>
        <taxon>Anthozoa</taxon>
        <taxon>Hexacorallia</taxon>
        <taxon>Scleractinia</taxon>
        <taxon>Astrocoeniina</taxon>
        <taxon>Acroporidae</taxon>
        <taxon>Acropora</taxon>
    </lineage>
</organism>
<comment type="caution">
    <text evidence="3">The sequence shown here is derived from an EMBL/GenBank/DDBJ whole genome shotgun (WGS) entry which is preliminary data.</text>
</comment>
<keyword evidence="1" id="KW-0175">Coiled coil</keyword>
<name>A0AAD9V534_ACRCE</name>
<evidence type="ECO:0000256" key="1">
    <source>
        <dbReference type="SAM" id="Coils"/>
    </source>
</evidence>
<dbReference type="EMBL" id="JARQWQ010000033">
    <property type="protein sequence ID" value="KAK2561437.1"/>
    <property type="molecule type" value="Genomic_DNA"/>
</dbReference>
<evidence type="ECO:0000313" key="4">
    <source>
        <dbReference type="Proteomes" id="UP001249851"/>
    </source>
</evidence>
<feature type="compositionally biased region" description="Low complexity" evidence="2">
    <location>
        <begin position="425"/>
        <end position="448"/>
    </location>
</feature>
<protein>
    <submittedName>
        <fullName evidence="3">Uncharacterized protein</fullName>
    </submittedName>
</protein>
<feature type="compositionally biased region" description="Basic residues" evidence="2">
    <location>
        <begin position="69"/>
        <end position="81"/>
    </location>
</feature>
<feature type="region of interest" description="Disordered" evidence="2">
    <location>
        <begin position="52"/>
        <end position="81"/>
    </location>
</feature>
<accession>A0AAD9V534</accession>
<evidence type="ECO:0000313" key="3">
    <source>
        <dbReference type="EMBL" id="KAK2561437.1"/>
    </source>
</evidence>
<proteinExistence type="predicted"/>
<dbReference type="Proteomes" id="UP001249851">
    <property type="component" value="Unassembled WGS sequence"/>
</dbReference>
<reference evidence="3" key="1">
    <citation type="journal article" date="2023" name="G3 (Bethesda)">
        <title>Whole genome assembly and annotation of the endangered Caribbean coral Acropora cervicornis.</title>
        <authorList>
            <person name="Selwyn J.D."/>
            <person name="Vollmer S.V."/>
        </authorList>
    </citation>
    <scope>NUCLEOTIDE SEQUENCE</scope>
    <source>
        <strain evidence="3">K2</strain>
    </source>
</reference>
<feature type="region of interest" description="Disordered" evidence="2">
    <location>
        <begin position="416"/>
        <end position="448"/>
    </location>
</feature>